<gene>
    <name evidence="7" type="ORF">FB550_10976</name>
</gene>
<organism evidence="7 8">
    <name type="scientific">Neobacillus bataviensis</name>
    <dbReference type="NCBI Taxonomy" id="220685"/>
    <lineage>
        <taxon>Bacteria</taxon>
        <taxon>Bacillati</taxon>
        <taxon>Bacillota</taxon>
        <taxon>Bacilli</taxon>
        <taxon>Bacillales</taxon>
        <taxon>Bacillaceae</taxon>
        <taxon>Neobacillus</taxon>
    </lineage>
</organism>
<feature type="domain" description="Carbohydrate kinase PfkB" evidence="6">
    <location>
        <begin position="2"/>
        <end position="90"/>
    </location>
</feature>
<dbReference type="PANTHER" id="PTHR43085">
    <property type="entry name" value="HEXOKINASE FAMILY MEMBER"/>
    <property type="match status" value="1"/>
</dbReference>
<sequence length="182" mass="19970">MFDVTCIGELLIDFTQTKNADDETISFVRNPGGAPANVLTVLAKFHRRVEFIGKVGSDSFGQYLQQVLIDSGIHTHGLKFSNEVRTTLAFGLFHHGKDFVKMNSFKVKAVDTTGAGDAFLGGILHKFIEYKVHPSLLKVCEVVEMAMFANTVASLSVTKNGGIPCMPTLDEVDDLLYLEGRK</sequence>
<keyword evidence="2" id="KW-0808">Transferase</keyword>
<dbReference type="GO" id="GO:0005524">
    <property type="term" value="F:ATP binding"/>
    <property type="evidence" value="ECO:0007669"/>
    <property type="project" value="UniProtKB-KW"/>
</dbReference>
<evidence type="ECO:0000256" key="1">
    <source>
        <dbReference type="ARBA" id="ARBA00010688"/>
    </source>
</evidence>
<dbReference type="InterPro" id="IPR002173">
    <property type="entry name" value="Carboh/pur_kinase_PfkB_CS"/>
</dbReference>
<name>A0A561D5D1_9BACI</name>
<evidence type="ECO:0000313" key="8">
    <source>
        <dbReference type="Proteomes" id="UP000319671"/>
    </source>
</evidence>
<accession>A0A561D5D1</accession>
<dbReference type="PROSITE" id="PS00584">
    <property type="entry name" value="PFKB_KINASES_2"/>
    <property type="match status" value="1"/>
</dbReference>
<comment type="similarity">
    <text evidence="1">Belongs to the carbohydrate kinase PfkB family.</text>
</comment>
<keyword evidence="5" id="KW-0067">ATP-binding</keyword>
<dbReference type="InterPro" id="IPR029056">
    <property type="entry name" value="Ribokinase-like"/>
</dbReference>
<dbReference type="InterPro" id="IPR011611">
    <property type="entry name" value="PfkB_dom"/>
</dbReference>
<comment type="caution">
    <text evidence="7">The sequence shown here is derived from an EMBL/GenBank/DDBJ whole genome shotgun (WGS) entry which is preliminary data.</text>
</comment>
<evidence type="ECO:0000259" key="6">
    <source>
        <dbReference type="Pfam" id="PF00294"/>
    </source>
</evidence>
<dbReference type="Gene3D" id="3.40.1190.20">
    <property type="match status" value="2"/>
</dbReference>
<proteinExistence type="inferred from homology"/>
<evidence type="ECO:0000313" key="7">
    <source>
        <dbReference type="EMBL" id="TWD98570.1"/>
    </source>
</evidence>
<evidence type="ECO:0000256" key="5">
    <source>
        <dbReference type="ARBA" id="ARBA00022840"/>
    </source>
</evidence>
<dbReference type="PANTHER" id="PTHR43085:SF1">
    <property type="entry name" value="PSEUDOURIDINE KINASE-RELATED"/>
    <property type="match status" value="1"/>
</dbReference>
<feature type="domain" description="Carbohydrate kinase PfkB" evidence="6">
    <location>
        <begin position="95"/>
        <end position="168"/>
    </location>
</feature>
<evidence type="ECO:0000256" key="2">
    <source>
        <dbReference type="ARBA" id="ARBA00022679"/>
    </source>
</evidence>
<dbReference type="Pfam" id="PF00294">
    <property type="entry name" value="PfkB"/>
    <property type="match status" value="2"/>
</dbReference>
<protein>
    <submittedName>
        <fullName evidence="7">PfkB family carbohydrate kinase</fullName>
    </submittedName>
</protein>
<dbReference type="GO" id="GO:0016301">
    <property type="term" value="F:kinase activity"/>
    <property type="evidence" value="ECO:0007669"/>
    <property type="project" value="UniProtKB-KW"/>
</dbReference>
<reference evidence="7 8" key="1">
    <citation type="submission" date="2019-06" db="EMBL/GenBank/DDBJ databases">
        <title>Sorghum-associated microbial communities from plants grown in Nebraska, USA.</title>
        <authorList>
            <person name="Schachtman D."/>
        </authorList>
    </citation>
    <scope>NUCLEOTIDE SEQUENCE [LARGE SCALE GENOMIC DNA]</scope>
    <source>
        <strain evidence="7 8">2482</strain>
    </source>
</reference>
<evidence type="ECO:0000256" key="3">
    <source>
        <dbReference type="ARBA" id="ARBA00022741"/>
    </source>
</evidence>
<evidence type="ECO:0000256" key="4">
    <source>
        <dbReference type="ARBA" id="ARBA00022777"/>
    </source>
</evidence>
<dbReference type="EMBL" id="VIVN01000009">
    <property type="protein sequence ID" value="TWD98570.1"/>
    <property type="molecule type" value="Genomic_DNA"/>
</dbReference>
<keyword evidence="3" id="KW-0547">Nucleotide-binding</keyword>
<keyword evidence="4 7" id="KW-0418">Kinase</keyword>
<dbReference type="InterPro" id="IPR050306">
    <property type="entry name" value="PfkB_Carbo_kinase"/>
</dbReference>
<dbReference type="AlphaFoldDB" id="A0A561D5D1"/>
<dbReference type="SUPFAM" id="SSF53613">
    <property type="entry name" value="Ribokinase-like"/>
    <property type="match status" value="2"/>
</dbReference>
<dbReference type="Proteomes" id="UP000319671">
    <property type="component" value="Unassembled WGS sequence"/>
</dbReference>
<keyword evidence="8" id="KW-1185">Reference proteome</keyword>
<dbReference type="RefSeq" id="WP_144566475.1">
    <property type="nucleotide sequence ID" value="NZ_VIVN01000009.1"/>
</dbReference>